<comment type="similarity">
    <text evidence="1">Belongs to the NPR2 family.</text>
</comment>
<evidence type="ECO:0000256" key="1">
    <source>
        <dbReference type="ARBA" id="ARBA00008433"/>
    </source>
</evidence>
<dbReference type="Proteomes" id="UP000799640">
    <property type="component" value="Unassembled WGS sequence"/>
</dbReference>
<dbReference type="GO" id="GO:0005774">
    <property type="term" value="C:vacuolar membrane"/>
    <property type="evidence" value="ECO:0007669"/>
    <property type="project" value="TreeGrafter"/>
</dbReference>
<evidence type="ECO:0000256" key="2">
    <source>
        <dbReference type="SAM" id="MobiDB-lite"/>
    </source>
</evidence>
<reference evidence="3" key="1">
    <citation type="journal article" date="2020" name="Stud. Mycol.">
        <title>101 Dothideomycetes genomes: a test case for predicting lifestyles and emergence of pathogens.</title>
        <authorList>
            <person name="Haridas S."/>
            <person name="Albert R."/>
            <person name="Binder M."/>
            <person name="Bloem J."/>
            <person name="Labutti K."/>
            <person name="Salamov A."/>
            <person name="Andreopoulos B."/>
            <person name="Baker S."/>
            <person name="Barry K."/>
            <person name="Bills G."/>
            <person name="Bluhm B."/>
            <person name="Cannon C."/>
            <person name="Castanera R."/>
            <person name="Culley D."/>
            <person name="Daum C."/>
            <person name="Ezra D."/>
            <person name="Gonzalez J."/>
            <person name="Henrissat B."/>
            <person name="Kuo A."/>
            <person name="Liang C."/>
            <person name="Lipzen A."/>
            <person name="Lutzoni F."/>
            <person name="Magnuson J."/>
            <person name="Mondo S."/>
            <person name="Nolan M."/>
            <person name="Ohm R."/>
            <person name="Pangilinan J."/>
            <person name="Park H.-J."/>
            <person name="Ramirez L."/>
            <person name="Alfaro M."/>
            <person name="Sun H."/>
            <person name="Tritt A."/>
            <person name="Yoshinaga Y."/>
            <person name="Zwiers L.-H."/>
            <person name="Turgeon B."/>
            <person name="Goodwin S."/>
            <person name="Spatafora J."/>
            <person name="Crous P."/>
            <person name="Grigoriev I."/>
        </authorList>
    </citation>
    <scope>NUCLEOTIDE SEQUENCE</scope>
    <source>
        <strain evidence="3">CBS 262.69</strain>
    </source>
</reference>
<dbReference type="GO" id="GO:1990130">
    <property type="term" value="C:GATOR1 complex"/>
    <property type="evidence" value="ECO:0007669"/>
    <property type="project" value="TreeGrafter"/>
</dbReference>
<feature type="region of interest" description="Disordered" evidence="2">
    <location>
        <begin position="134"/>
        <end position="153"/>
    </location>
</feature>
<keyword evidence="4" id="KW-1185">Reference proteome</keyword>
<dbReference type="InterPro" id="IPR009348">
    <property type="entry name" value="NPR2-like"/>
</dbReference>
<accession>A0A6G1I0H5</accession>
<gene>
    <name evidence="3" type="ORF">EJ06DRAFT_361111</name>
</gene>
<dbReference type="PANTHER" id="PTHR12991:SF10">
    <property type="entry name" value="GATOR COMPLEX PROTEIN NPRL2"/>
    <property type="match status" value="1"/>
</dbReference>
<dbReference type="GO" id="GO:0010508">
    <property type="term" value="P:positive regulation of autophagy"/>
    <property type="evidence" value="ECO:0007669"/>
    <property type="project" value="TreeGrafter"/>
</dbReference>
<name>A0A6G1I0H5_9PEZI</name>
<dbReference type="PANTHER" id="PTHR12991">
    <property type="entry name" value="NITROGEN PERMEASE REGULATOR 2/TUMOR SUPPRESSOR CANDIDATE 4"/>
    <property type="match status" value="1"/>
</dbReference>
<evidence type="ECO:0000313" key="4">
    <source>
        <dbReference type="Proteomes" id="UP000799640"/>
    </source>
</evidence>
<dbReference type="EMBL" id="ML996692">
    <property type="protein sequence ID" value="KAF2401798.1"/>
    <property type="molecule type" value="Genomic_DNA"/>
</dbReference>
<organism evidence="3 4">
    <name type="scientific">Trichodelitschia bisporula</name>
    <dbReference type="NCBI Taxonomy" id="703511"/>
    <lineage>
        <taxon>Eukaryota</taxon>
        <taxon>Fungi</taxon>
        <taxon>Dikarya</taxon>
        <taxon>Ascomycota</taxon>
        <taxon>Pezizomycotina</taxon>
        <taxon>Dothideomycetes</taxon>
        <taxon>Dothideomycetes incertae sedis</taxon>
        <taxon>Phaeotrichales</taxon>
        <taxon>Phaeotrichaceae</taxon>
        <taxon>Trichodelitschia</taxon>
    </lineage>
</organism>
<protein>
    <submittedName>
        <fullName evidence="3">Nitrogen permease regulator 2</fullName>
    </submittedName>
</protein>
<dbReference type="OrthoDB" id="338854at2759"/>
<sequence length="487" mass="54187">MIKAIFYTRFHDTKGPHVLHQVPEGVIVPPTQPHPNQEPPLFSFSAISDLIIPRQEYCGRLISVCTNHYRVIGHPVCISDSRYVRKNFIFNLALVLHEDADFTAYMNVVRKLAAMFRNLEEQSLFLSKEEGGSAWAKKEDSGGNDDLEASTSLSGSGLLNSSGYGEGGKIAAICEMLLEDLNIYCECMIPIDESNTINLKLFPTRPPPAPVYAWHVPISNVQLSTLTTTASDLTLSRIIPFIDGVNGVAQIAELADTDPKLTRKAIEHLLYYNCILLLDIFQFGAIYAPTAEIGYFVDDVDAQDEALRYACVGQYRRLTDRETKATGSRDQWAWKGSEAGVDRARLVQLYTSMKQGLTLKNWCLEHQTLLAGIDVRRFVTFGIIKGFLYRVHKYVVASSVIGSNSMADAPRGRKGNDILAPDNLAYWRDSRRGSVAGSSNGGRELPLAKYLDGMHCVDEMCTVEQLGEKKVLETLKSAHGEIHVIHR</sequence>
<proteinExistence type="inferred from homology"/>
<dbReference type="AlphaFoldDB" id="A0A6G1I0H5"/>
<dbReference type="Pfam" id="PF06218">
    <property type="entry name" value="NPR2"/>
    <property type="match status" value="1"/>
</dbReference>
<dbReference type="GO" id="GO:1904262">
    <property type="term" value="P:negative regulation of TORC1 signaling"/>
    <property type="evidence" value="ECO:0007669"/>
    <property type="project" value="TreeGrafter"/>
</dbReference>
<evidence type="ECO:0000313" key="3">
    <source>
        <dbReference type="EMBL" id="KAF2401798.1"/>
    </source>
</evidence>
<dbReference type="GO" id="GO:0005096">
    <property type="term" value="F:GTPase activator activity"/>
    <property type="evidence" value="ECO:0007669"/>
    <property type="project" value="TreeGrafter"/>
</dbReference>